<keyword evidence="6" id="KW-0238">DNA-binding</keyword>
<dbReference type="InterPro" id="IPR003738">
    <property type="entry name" value="SRAP"/>
</dbReference>
<evidence type="ECO:0000313" key="10">
    <source>
        <dbReference type="Proteomes" id="UP000030392"/>
    </source>
</evidence>
<name>A0A0A2C7B7_PROMR</name>
<dbReference type="EC" id="3.4.-.-" evidence="8"/>
<evidence type="ECO:0000256" key="7">
    <source>
        <dbReference type="ARBA" id="ARBA00023239"/>
    </source>
</evidence>
<dbReference type="AlphaFoldDB" id="A0A0A2C7B7"/>
<evidence type="ECO:0000313" key="9">
    <source>
        <dbReference type="EMBL" id="KGG22261.1"/>
    </source>
</evidence>
<sequence length="212" mass="24597">MCGRYQLINDFINLPDLLKKDMPRGLSQKYEPQVLIKPGSPILVLKNEGKTQTSIMLWGFISEWSKDPFDDTRPKPFNARSESVEEKKLFRASWRHKRCLIPASGFLEKGHLISRKDSQTFWLAGLWNRWMSQEGSELESCCVLTTEPNELVKQFHNRMPVIIPNGLEEEWIASVKNAQDLKALKPLMTKWDPEEWEAEPINKPNANQLSFL</sequence>
<keyword evidence="3" id="KW-0227">DNA damage</keyword>
<proteinExistence type="inferred from homology"/>
<evidence type="ECO:0000256" key="1">
    <source>
        <dbReference type="ARBA" id="ARBA00008136"/>
    </source>
</evidence>
<keyword evidence="5" id="KW-0190">Covalent protein-DNA linkage</keyword>
<dbReference type="InterPro" id="IPR036590">
    <property type="entry name" value="SRAP-like"/>
</dbReference>
<accession>A0A0A2C7B7</accession>
<evidence type="ECO:0000256" key="3">
    <source>
        <dbReference type="ARBA" id="ARBA00022763"/>
    </source>
</evidence>
<protein>
    <recommendedName>
        <fullName evidence="8">Abasic site processing protein</fullName>
        <ecNumber evidence="8">3.4.-.-</ecNumber>
    </recommendedName>
</protein>
<dbReference type="GO" id="GO:0106300">
    <property type="term" value="P:protein-DNA covalent cross-linking repair"/>
    <property type="evidence" value="ECO:0007669"/>
    <property type="project" value="InterPro"/>
</dbReference>
<comment type="similarity">
    <text evidence="1 8">Belongs to the SOS response-associated peptidase family.</text>
</comment>
<gene>
    <name evidence="9" type="ORF">EV03_0154</name>
</gene>
<keyword evidence="7" id="KW-0456">Lyase</keyword>
<evidence type="ECO:0000256" key="5">
    <source>
        <dbReference type="ARBA" id="ARBA00023124"/>
    </source>
</evidence>
<dbReference type="Pfam" id="PF02586">
    <property type="entry name" value="SRAP"/>
    <property type="match status" value="1"/>
</dbReference>
<organism evidence="9 10">
    <name type="scientific">Prochlorococcus marinus str. PAC1</name>
    <dbReference type="NCBI Taxonomy" id="59924"/>
    <lineage>
        <taxon>Bacteria</taxon>
        <taxon>Bacillati</taxon>
        <taxon>Cyanobacteriota</taxon>
        <taxon>Cyanophyceae</taxon>
        <taxon>Synechococcales</taxon>
        <taxon>Prochlorococcaceae</taxon>
        <taxon>Prochlorococcus</taxon>
    </lineage>
</organism>
<dbReference type="GO" id="GO:0003697">
    <property type="term" value="F:single-stranded DNA binding"/>
    <property type="evidence" value="ECO:0007669"/>
    <property type="project" value="InterPro"/>
</dbReference>
<evidence type="ECO:0000256" key="4">
    <source>
        <dbReference type="ARBA" id="ARBA00022801"/>
    </source>
</evidence>
<reference evidence="10" key="1">
    <citation type="journal article" date="2014" name="Sci. Data">
        <title>Genomes of diverse isolates of the marine cyanobacterium Prochlorococcus.</title>
        <authorList>
            <person name="Biller S."/>
            <person name="Berube P."/>
            <person name="Thompson J."/>
            <person name="Kelly L."/>
            <person name="Roggensack S."/>
            <person name="Awad L."/>
            <person name="Roache-Johnson K."/>
            <person name="Ding H."/>
            <person name="Giovannoni S.J."/>
            <person name="Moore L.R."/>
            <person name="Chisholm S.W."/>
        </authorList>
    </citation>
    <scope>NUCLEOTIDE SEQUENCE [LARGE SCALE GENOMIC DNA]</scope>
    <source>
        <strain evidence="10">PAC1</strain>
    </source>
</reference>
<evidence type="ECO:0000256" key="2">
    <source>
        <dbReference type="ARBA" id="ARBA00022670"/>
    </source>
</evidence>
<dbReference type="RefSeq" id="WP_036904276.1">
    <property type="nucleotide sequence ID" value="NZ_CP138967.1"/>
</dbReference>
<evidence type="ECO:0000256" key="8">
    <source>
        <dbReference type="RuleBase" id="RU364100"/>
    </source>
</evidence>
<dbReference type="GO" id="GO:0008233">
    <property type="term" value="F:peptidase activity"/>
    <property type="evidence" value="ECO:0007669"/>
    <property type="project" value="UniProtKB-KW"/>
</dbReference>
<comment type="caution">
    <text evidence="9">The sequence shown here is derived from an EMBL/GenBank/DDBJ whole genome shotgun (WGS) entry which is preliminary data.</text>
</comment>
<dbReference type="GO" id="GO:0006508">
    <property type="term" value="P:proteolysis"/>
    <property type="evidence" value="ECO:0007669"/>
    <property type="project" value="UniProtKB-KW"/>
</dbReference>
<dbReference type="Proteomes" id="UP000030392">
    <property type="component" value="Unassembled WGS sequence"/>
</dbReference>
<keyword evidence="4 8" id="KW-0378">Hydrolase</keyword>
<dbReference type="EMBL" id="JNAX01000003">
    <property type="protein sequence ID" value="KGG22261.1"/>
    <property type="molecule type" value="Genomic_DNA"/>
</dbReference>
<dbReference type="PANTHER" id="PTHR13604:SF0">
    <property type="entry name" value="ABASIC SITE PROCESSING PROTEIN HMCES"/>
    <property type="match status" value="1"/>
</dbReference>
<dbReference type="Gene3D" id="3.90.1680.10">
    <property type="entry name" value="SOS response associated peptidase-like"/>
    <property type="match status" value="1"/>
</dbReference>
<keyword evidence="2 8" id="KW-0645">Protease</keyword>
<evidence type="ECO:0000256" key="6">
    <source>
        <dbReference type="ARBA" id="ARBA00023125"/>
    </source>
</evidence>
<dbReference type="SUPFAM" id="SSF143081">
    <property type="entry name" value="BB1717-like"/>
    <property type="match status" value="1"/>
</dbReference>
<dbReference type="GO" id="GO:0016829">
    <property type="term" value="F:lyase activity"/>
    <property type="evidence" value="ECO:0007669"/>
    <property type="project" value="UniProtKB-KW"/>
</dbReference>
<dbReference type="PANTHER" id="PTHR13604">
    <property type="entry name" value="DC12-RELATED"/>
    <property type="match status" value="1"/>
</dbReference>